<evidence type="ECO:0000256" key="4">
    <source>
        <dbReference type="ARBA" id="ARBA00022692"/>
    </source>
</evidence>
<evidence type="ECO:0000256" key="6">
    <source>
        <dbReference type="ARBA" id="ARBA00023136"/>
    </source>
</evidence>
<feature type="transmembrane region" description="Helical" evidence="7">
    <location>
        <begin position="160"/>
        <end position="181"/>
    </location>
</feature>
<accession>A0A948T1X1</accession>
<evidence type="ECO:0000256" key="3">
    <source>
        <dbReference type="ARBA" id="ARBA00022475"/>
    </source>
</evidence>
<keyword evidence="6 7" id="KW-0472">Membrane</keyword>
<proteinExistence type="predicted"/>
<keyword evidence="2" id="KW-0813">Transport</keyword>
<dbReference type="SUPFAM" id="SSF103473">
    <property type="entry name" value="MFS general substrate transporter"/>
    <property type="match status" value="1"/>
</dbReference>
<dbReference type="InterPro" id="IPR050171">
    <property type="entry name" value="MFS_Transporters"/>
</dbReference>
<dbReference type="InterPro" id="IPR036259">
    <property type="entry name" value="MFS_trans_sf"/>
</dbReference>
<evidence type="ECO:0000313" key="9">
    <source>
        <dbReference type="EMBL" id="MBU3805829.1"/>
    </source>
</evidence>
<reference evidence="9" key="2">
    <citation type="submission" date="2021-04" db="EMBL/GenBank/DDBJ databases">
        <authorList>
            <person name="Gilroy R."/>
        </authorList>
    </citation>
    <scope>NUCLEOTIDE SEQUENCE</scope>
    <source>
        <strain evidence="9">B5_2728</strain>
    </source>
</reference>
<feature type="domain" description="Major facilitator superfamily (MFS) profile" evidence="8">
    <location>
        <begin position="5"/>
        <end position="382"/>
    </location>
</feature>
<feature type="transmembrane region" description="Helical" evidence="7">
    <location>
        <begin position="72"/>
        <end position="91"/>
    </location>
</feature>
<feature type="transmembrane region" description="Helical" evidence="7">
    <location>
        <begin position="132"/>
        <end position="154"/>
    </location>
</feature>
<feature type="transmembrane region" description="Helical" evidence="7">
    <location>
        <begin position="357"/>
        <end position="379"/>
    </location>
</feature>
<keyword evidence="3" id="KW-1003">Cell membrane</keyword>
<evidence type="ECO:0000259" key="8">
    <source>
        <dbReference type="PROSITE" id="PS50850"/>
    </source>
</evidence>
<gene>
    <name evidence="9" type="ORF">H9882_02925</name>
</gene>
<evidence type="ECO:0000256" key="7">
    <source>
        <dbReference type="SAM" id="Phobius"/>
    </source>
</evidence>
<protein>
    <submittedName>
        <fullName evidence="9">MFS transporter</fullName>
    </submittedName>
</protein>
<organism evidence="9 10">
    <name type="scientific">Candidatus Allofournierella pullistercoris</name>
    <dbReference type="NCBI Taxonomy" id="2838597"/>
    <lineage>
        <taxon>Bacteria</taxon>
        <taxon>Bacillati</taxon>
        <taxon>Bacillota</taxon>
        <taxon>Clostridia</taxon>
        <taxon>Eubacteriales</taxon>
        <taxon>Oscillospiraceae</taxon>
        <taxon>Allofournierella</taxon>
    </lineage>
</organism>
<feature type="transmembrane region" description="Helical" evidence="7">
    <location>
        <begin position="293"/>
        <end position="315"/>
    </location>
</feature>
<name>A0A948T1X1_9FIRM</name>
<reference evidence="9" key="1">
    <citation type="journal article" date="2021" name="PeerJ">
        <title>Extensive microbial diversity within the chicken gut microbiome revealed by metagenomics and culture.</title>
        <authorList>
            <person name="Gilroy R."/>
            <person name="Ravi A."/>
            <person name="Getino M."/>
            <person name="Pursley I."/>
            <person name="Horton D.L."/>
            <person name="Alikhan N.F."/>
            <person name="Baker D."/>
            <person name="Gharbi K."/>
            <person name="Hall N."/>
            <person name="Watson M."/>
            <person name="Adriaenssens E.M."/>
            <person name="Foster-Nyarko E."/>
            <person name="Jarju S."/>
            <person name="Secka A."/>
            <person name="Antonio M."/>
            <person name="Oren A."/>
            <person name="Chaudhuri R.R."/>
            <person name="La Ragione R."/>
            <person name="Hildebrand F."/>
            <person name="Pallen M.J."/>
        </authorList>
    </citation>
    <scope>NUCLEOTIDE SEQUENCE</scope>
    <source>
        <strain evidence="9">B5_2728</strain>
    </source>
</reference>
<dbReference type="Gene3D" id="1.20.1250.20">
    <property type="entry name" value="MFS general substrate transporter like domains"/>
    <property type="match status" value="1"/>
</dbReference>
<feature type="transmembrane region" description="Helical" evidence="7">
    <location>
        <begin position="97"/>
        <end position="120"/>
    </location>
</feature>
<sequence length="398" mass="42422">MKQENRIQLAVAAFCFVNLMYIVPSVAVSGMVAAFHDQPQSKVLLLLTLPNLTGIIGVLAEPFLERWLSRKHICLMALSFFLVPGAISFVVHNQLDVLVACSVFMGIAYGLQSTVFPLVVSSYFNEPKRSQVMGIATGAMQFGRMATTLVAGVLAGFEWYMVYLCFAVVLVPMVLVYFCLPGEKKGQQSEEGHQRDAVCMPGVIRLALVGFCFASFYFVVNTHTSLYIEENSLGGTAVTGVVTAVGSIAATVVAAAFGWLQRYTGRYTMAASLLVTGVGYLISTVWVSLPGAIAAMVGASAGIGLFCPCLMVGFARYSSGRYLSIVTSAVLTVVNVGYFVSPYLVEWVASPLGNSAQMIFATAGGLALAVAAVSAIANWKAPLQSIDTQVRTATEVEV</sequence>
<dbReference type="InterPro" id="IPR020846">
    <property type="entry name" value="MFS_dom"/>
</dbReference>
<dbReference type="Proteomes" id="UP000713596">
    <property type="component" value="Unassembled WGS sequence"/>
</dbReference>
<dbReference type="PANTHER" id="PTHR23517">
    <property type="entry name" value="RESISTANCE PROTEIN MDTM, PUTATIVE-RELATED-RELATED"/>
    <property type="match status" value="1"/>
</dbReference>
<comment type="subcellular location">
    <subcellularLocation>
        <location evidence="1">Cell membrane</location>
        <topology evidence="1">Multi-pass membrane protein</topology>
    </subcellularLocation>
</comment>
<feature type="transmembrane region" description="Helical" evidence="7">
    <location>
        <begin position="322"/>
        <end position="345"/>
    </location>
</feature>
<dbReference type="GO" id="GO:0005886">
    <property type="term" value="C:plasma membrane"/>
    <property type="evidence" value="ECO:0007669"/>
    <property type="project" value="UniProtKB-SubCell"/>
</dbReference>
<feature type="transmembrane region" description="Helical" evidence="7">
    <location>
        <begin position="7"/>
        <end position="35"/>
    </location>
</feature>
<dbReference type="PROSITE" id="PS50850">
    <property type="entry name" value="MFS"/>
    <property type="match status" value="1"/>
</dbReference>
<evidence type="ECO:0000256" key="2">
    <source>
        <dbReference type="ARBA" id="ARBA00022448"/>
    </source>
</evidence>
<dbReference type="InterPro" id="IPR011701">
    <property type="entry name" value="MFS"/>
</dbReference>
<evidence type="ECO:0000256" key="5">
    <source>
        <dbReference type="ARBA" id="ARBA00022989"/>
    </source>
</evidence>
<feature type="transmembrane region" description="Helical" evidence="7">
    <location>
        <begin position="267"/>
        <end position="287"/>
    </location>
</feature>
<feature type="transmembrane region" description="Helical" evidence="7">
    <location>
        <begin position="202"/>
        <end position="220"/>
    </location>
</feature>
<evidence type="ECO:0000256" key="1">
    <source>
        <dbReference type="ARBA" id="ARBA00004651"/>
    </source>
</evidence>
<dbReference type="EMBL" id="JAHLFP010000020">
    <property type="protein sequence ID" value="MBU3805829.1"/>
    <property type="molecule type" value="Genomic_DNA"/>
</dbReference>
<dbReference type="AlphaFoldDB" id="A0A948T1X1"/>
<dbReference type="Pfam" id="PF07690">
    <property type="entry name" value="MFS_1"/>
    <property type="match status" value="1"/>
</dbReference>
<evidence type="ECO:0000313" key="10">
    <source>
        <dbReference type="Proteomes" id="UP000713596"/>
    </source>
</evidence>
<dbReference type="GO" id="GO:0022857">
    <property type="term" value="F:transmembrane transporter activity"/>
    <property type="evidence" value="ECO:0007669"/>
    <property type="project" value="InterPro"/>
</dbReference>
<keyword evidence="4 7" id="KW-0812">Transmembrane</keyword>
<feature type="transmembrane region" description="Helical" evidence="7">
    <location>
        <begin position="41"/>
        <end position="60"/>
    </location>
</feature>
<keyword evidence="5 7" id="KW-1133">Transmembrane helix</keyword>
<comment type="caution">
    <text evidence="9">The sequence shown here is derived from an EMBL/GenBank/DDBJ whole genome shotgun (WGS) entry which is preliminary data.</text>
</comment>
<feature type="transmembrane region" description="Helical" evidence="7">
    <location>
        <begin position="240"/>
        <end position="260"/>
    </location>
</feature>